<reference evidence="4" key="1">
    <citation type="submission" date="2016-06" db="EMBL/GenBank/DDBJ databases">
        <authorList>
            <person name="Cuomo C."/>
            <person name="Litvintseva A."/>
            <person name="Heitman J."/>
            <person name="Chen Y."/>
            <person name="Sun S."/>
            <person name="Springer D."/>
            <person name="Dromer F."/>
            <person name="Young S."/>
            <person name="Zeng Q."/>
            <person name="Chapman S."/>
            <person name="Gujja S."/>
            <person name="Saif S."/>
            <person name="Birren B."/>
        </authorList>
    </citation>
    <scope>NUCLEOTIDE SEQUENCE</scope>
    <source>
        <strain evidence="4">CBS 7841</strain>
    </source>
</reference>
<feature type="region of interest" description="Disordered" evidence="2">
    <location>
        <begin position="92"/>
        <end position="115"/>
    </location>
</feature>
<feature type="compositionally biased region" description="Low complexity" evidence="2">
    <location>
        <begin position="104"/>
        <end position="115"/>
    </location>
</feature>
<dbReference type="InterPro" id="IPR013088">
    <property type="entry name" value="Znf_NHR/GATA"/>
</dbReference>
<dbReference type="PROSITE" id="PS50114">
    <property type="entry name" value="GATA_ZN_FINGER_2"/>
    <property type="match status" value="1"/>
</dbReference>
<evidence type="ECO:0000256" key="1">
    <source>
        <dbReference type="PROSITE-ProRule" id="PRU00094"/>
    </source>
</evidence>
<keyword evidence="1" id="KW-0863">Zinc-finger</keyword>
<keyword evidence="1" id="KW-0862">Zinc</keyword>
<accession>A0AAJ8JS37</accession>
<dbReference type="SMART" id="SM00401">
    <property type="entry name" value="ZnF_GATA"/>
    <property type="match status" value="1"/>
</dbReference>
<dbReference type="GO" id="GO:0006355">
    <property type="term" value="P:regulation of DNA-templated transcription"/>
    <property type="evidence" value="ECO:0007669"/>
    <property type="project" value="InterPro"/>
</dbReference>
<evidence type="ECO:0000313" key="5">
    <source>
        <dbReference type="Proteomes" id="UP000094043"/>
    </source>
</evidence>
<evidence type="ECO:0000256" key="2">
    <source>
        <dbReference type="SAM" id="MobiDB-lite"/>
    </source>
</evidence>
<feature type="compositionally biased region" description="Basic and acidic residues" evidence="2">
    <location>
        <begin position="92"/>
        <end position="103"/>
    </location>
</feature>
<dbReference type="Gene3D" id="3.40.50.720">
    <property type="entry name" value="NAD(P)-binding Rossmann-like Domain"/>
    <property type="match status" value="1"/>
</dbReference>
<dbReference type="GO" id="GO:0043565">
    <property type="term" value="F:sequence-specific DNA binding"/>
    <property type="evidence" value="ECO:0007669"/>
    <property type="project" value="InterPro"/>
</dbReference>
<dbReference type="KEGG" id="cdep:91086731"/>
<dbReference type="GO" id="GO:0008270">
    <property type="term" value="F:zinc ion binding"/>
    <property type="evidence" value="ECO:0007669"/>
    <property type="project" value="UniProtKB-KW"/>
</dbReference>
<dbReference type="Gene3D" id="3.30.50.10">
    <property type="entry name" value="Erythroid Transcription Factor GATA-1, subunit A"/>
    <property type="match status" value="1"/>
</dbReference>
<dbReference type="CDD" id="cd00202">
    <property type="entry name" value="ZnF_GATA"/>
    <property type="match status" value="1"/>
</dbReference>
<dbReference type="Proteomes" id="UP000094043">
    <property type="component" value="Chromosome 3"/>
</dbReference>
<evidence type="ECO:0000313" key="4">
    <source>
        <dbReference type="EMBL" id="WVN87341.1"/>
    </source>
</evidence>
<keyword evidence="1" id="KW-0479">Metal-binding</keyword>
<feature type="compositionally biased region" description="Basic residues" evidence="2">
    <location>
        <begin position="32"/>
        <end position="41"/>
    </location>
</feature>
<organism evidence="4 5">
    <name type="scientific">Cryptococcus depauperatus CBS 7841</name>
    <dbReference type="NCBI Taxonomy" id="1295531"/>
    <lineage>
        <taxon>Eukaryota</taxon>
        <taxon>Fungi</taxon>
        <taxon>Dikarya</taxon>
        <taxon>Basidiomycota</taxon>
        <taxon>Agaricomycotina</taxon>
        <taxon>Tremellomycetes</taxon>
        <taxon>Tremellales</taxon>
        <taxon>Cryptococcaceae</taxon>
        <taxon>Cryptococcus</taxon>
    </lineage>
</organism>
<evidence type="ECO:0000259" key="3">
    <source>
        <dbReference type="PROSITE" id="PS50114"/>
    </source>
</evidence>
<dbReference type="Gene3D" id="3.30.360.10">
    <property type="entry name" value="Dihydrodipicolinate Reductase, domain 2"/>
    <property type="match status" value="1"/>
</dbReference>
<dbReference type="RefSeq" id="XP_066068041.1">
    <property type="nucleotide sequence ID" value="XM_066211944.1"/>
</dbReference>
<name>A0AAJ8JS37_9TREE</name>
<dbReference type="EMBL" id="CP143786">
    <property type="protein sequence ID" value="WVN87341.1"/>
    <property type="molecule type" value="Genomic_DNA"/>
</dbReference>
<gene>
    <name evidence="4" type="ORF">L203_102519</name>
</gene>
<feature type="region of interest" description="Disordered" evidence="2">
    <location>
        <begin position="1"/>
        <end position="41"/>
    </location>
</feature>
<protein>
    <recommendedName>
        <fullName evidence="3">GATA-type domain-containing protein</fullName>
    </recommendedName>
</protein>
<proteinExistence type="predicted"/>
<dbReference type="AlphaFoldDB" id="A0AAJ8JS37"/>
<feature type="compositionally biased region" description="Basic and acidic residues" evidence="2">
    <location>
        <begin position="21"/>
        <end position="31"/>
    </location>
</feature>
<dbReference type="InterPro" id="IPR036291">
    <property type="entry name" value="NAD(P)-bd_dom_sf"/>
</dbReference>
<reference evidence="4" key="2">
    <citation type="journal article" date="2022" name="Elife">
        <title>Obligate sexual reproduction of a homothallic fungus closely related to the Cryptococcus pathogenic species complex.</title>
        <authorList>
            <person name="Passer A.R."/>
            <person name="Clancey S.A."/>
            <person name="Shea T."/>
            <person name="David-Palma M."/>
            <person name="Averette A.F."/>
            <person name="Boekhout T."/>
            <person name="Porcel B.M."/>
            <person name="Nowrousian M."/>
            <person name="Cuomo C.A."/>
            <person name="Sun S."/>
            <person name="Heitman J."/>
            <person name="Coelho M.A."/>
        </authorList>
    </citation>
    <scope>NUCLEOTIDE SEQUENCE</scope>
    <source>
        <strain evidence="4">CBS 7841</strain>
    </source>
</reference>
<sequence length="317" mass="34903">MPRRSASKKAGNAAAEVPTRPGREGGRERPPLKKKPAKKRSIRPGNCFNCGCDETQTTLWRTDPGCSTCQLCNACGIYVGDGPVHLFDSAKTRRTEVEGEHRSPSPTVSTPPATSLSPVSVLMEIFSDGSDVPNSPGHVADDLMKGAMALLTLSGCSRWRMTGKYSVEVWIDMIEKGMARTLAEYDEVEEARARNGVVVFVGDMRRFAPALERWTKIKGKDIMSERYHGNHKYFTSQSGKHQREYTDFPSLASSALLSKRTANFVENLGHRAHAGPRNMHSWSLDSMASHDLSAMWDAVGIPERCIIATSDDGQCAW</sequence>
<keyword evidence="5" id="KW-1185">Reference proteome</keyword>
<reference evidence="4" key="3">
    <citation type="submission" date="2024-01" db="EMBL/GenBank/DDBJ databases">
        <authorList>
            <person name="Coelho M.A."/>
            <person name="David-Palma M."/>
            <person name="Shea T."/>
            <person name="Sun S."/>
            <person name="Cuomo C.A."/>
            <person name="Heitman J."/>
        </authorList>
    </citation>
    <scope>NUCLEOTIDE SEQUENCE</scope>
    <source>
        <strain evidence="4">CBS 7841</strain>
    </source>
</reference>
<dbReference type="GeneID" id="91086731"/>
<dbReference type="InterPro" id="IPR000679">
    <property type="entry name" value="Znf_GATA"/>
</dbReference>
<dbReference type="SUPFAM" id="SSF51735">
    <property type="entry name" value="NAD(P)-binding Rossmann-fold domains"/>
    <property type="match status" value="1"/>
</dbReference>
<feature type="domain" description="GATA-type" evidence="3">
    <location>
        <begin position="52"/>
        <end position="78"/>
    </location>
</feature>
<dbReference type="SUPFAM" id="SSF57716">
    <property type="entry name" value="Glucocorticoid receptor-like (DNA-binding domain)"/>
    <property type="match status" value="1"/>
</dbReference>